<gene>
    <name evidence="6" type="ordered locus">Q7C_752</name>
</gene>
<dbReference type="FunFam" id="1.10.10.10:FF:000001">
    <property type="entry name" value="LysR family transcriptional regulator"/>
    <property type="match status" value="1"/>
</dbReference>
<evidence type="ECO:0000256" key="4">
    <source>
        <dbReference type="ARBA" id="ARBA00023163"/>
    </source>
</evidence>
<keyword evidence="3" id="KW-0238">DNA-binding</keyword>
<dbReference type="GO" id="GO:0003700">
    <property type="term" value="F:DNA-binding transcription factor activity"/>
    <property type="evidence" value="ECO:0007669"/>
    <property type="project" value="InterPro"/>
</dbReference>
<dbReference type="SUPFAM" id="SSF53850">
    <property type="entry name" value="Periplasmic binding protein-like II"/>
    <property type="match status" value="1"/>
</dbReference>
<dbReference type="SUPFAM" id="SSF46785">
    <property type="entry name" value="Winged helix' DNA-binding domain"/>
    <property type="match status" value="1"/>
</dbReference>
<evidence type="ECO:0000259" key="5">
    <source>
        <dbReference type="PROSITE" id="PS50931"/>
    </source>
</evidence>
<sequence length="303" mass="33901">MDLKMLRSFISVANHQNFSAAARELHTVQPAISRHIAQLESSLGVSLFVRNSREVMITPAGEQLLQDAQHILKLIEMASSNVKRAHHGEIGTLKIAHMPSACLPFMATLVSTYRKVFPDVHVSLFEMTVSEQLSAFEQDSIDIGFSRPMPSSLVDSFVSHDIYIDQLVVVVNENHPLAAYKMVRLEQLQKEPFILFNRDEAVGLFDDIILLCRESGFSPNIISQPRHMQTLLTEVAAGLGVAIGPQCITKQHTQGCHFLTISEVDKAIPLQLHYKRSNHSAIVKPFIDNTLKLKPDIETSMNR</sequence>
<dbReference type="EMBL" id="CP003380">
    <property type="protein sequence ID" value="AFJ01923.1"/>
    <property type="molecule type" value="Genomic_DNA"/>
</dbReference>
<name>I1YG80_METFJ</name>
<dbReference type="KEGG" id="mec:Q7C_752"/>
<dbReference type="RefSeq" id="WP_014703344.1">
    <property type="nucleotide sequence ID" value="NC_017856.1"/>
</dbReference>
<dbReference type="PANTHER" id="PTHR30346">
    <property type="entry name" value="TRANSCRIPTIONAL DUAL REGULATOR HCAR-RELATED"/>
    <property type="match status" value="1"/>
</dbReference>
<evidence type="ECO:0000256" key="3">
    <source>
        <dbReference type="ARBA" id="ARBA00023125"/>
    </source>
</evidence>
<organism evidence="6 7">
    <name type="scientific">Methylophaga frappieri (strain ATCC BAA-2434 / DSM 25690 / JAM7)</name>
    <dbReference type="NCBI Taxonomy" id="754477"/>
    <lineage>
        <taxon>Bacteria</taxon>
        <taxon>Pseudomonadati</taxon>
        <taxon>Pseudomonadota</taxon>
        <taxon>Gammaproteobacteria</taxon>
        <taxon>Thiotrichales</taxon>
        <taxon>Piscirickettsiaceae</taxon>
        <taxon>Methylophaga</taxon>
    </lineage>
</organism>
<dbReference type="AlphaFoldDB" id="I1YG80"/>
<dbReference type="InterPro" id="IPR036390">
    <property type="entry name" value="WH_DNA-bd_sf"/>
</dbReference>
<dbReference type="OrthoDB" id="9803735at2"/>
<dbReference type="GO" id="GO:0032993">
    <property type="term" value="C:protein-DNA complex"/>
    <property type="evidence" value="ECO:0007669"/>
    <property type="project" value="TreeGrafter"/>
</dbReference>
<comment type="similarity">
    <text evidence="1">Belongs to the LysR transcriptional regulatory family.</text>
</comment>
<feature type="domain" description="HTH lysR-type" evidence="5">
    <location>
        <begin position="1"/>
        <end position="58"/>
    </location>
</feature>
<dbReference type="CDD" id="cd08414">
    <property type="entry name" value="PBP2_LTTR_aromatics_like"/>
    <property type="match status" value="1"/>
</dbReference>
<protein>
    <submittedName>
        <fullName evidence="6">Transcriptional Regulator, LysR family protein</fullName>
    </submittedName>
</protein>
<dbReference type="HOGENOM" id="CLU_039613_6_2_6"/>
<evidence type="ECO:0000256" key="2">
    <source>
        <dbReference type="ARBA" id="ARBA00023015"/>
    </source>
</evidence>
<keyword evidence="7" id="KW-1185">Reference proteome</keyword>
<evidence type="ECO:0000313" key="7">
    <source>
        <dbReference type="Proteomes" id="UP000009145"/>
    </source>
</evidence>
<dbReference type="PANTHER" id="PTHR30346:SF30">
    <property type="entry name" value="SMALL NEUTRAL PROTEASE REGULATORY PROTEIN"/>
    <property type="match status" value="1"/>
</dbReference>
<dbReference type="Gene3D" id="3.40.190.10">
    <property type="entry name" value="Periplasmic binding protein-like II"/>
    <property type="match status" value="2"/>
</dbReference>
<proteinExistence type="inferred from homology"/>
<dbReference type="InterPro" id="IPR036388">
    <property type="entry name" value="WH-like_DNA-bd_sf"/>
</dbReference>
<dbReference type="GO" id="GO:0003677">
    <property type="term" value="F:DNA binding"/>
    <property type="evidence" value="ECO:0007669"/>
    <property type="project" value="UniProtKB-KW"/>
</dbReference>
<accession>I1YG80</accession>
<dbReference type="PATRIC" id="fig|754477.3.peg.743"/>
<evidence type="ECO:0000256" key="1">
    <source>
        <dbReference type="ARBA" id="ARBA00009437"/>
    </source>
</evidence>
<keyword evidence="4" id="KW-0804">Transcription</keyword>
<dbReference type="InterPro" id="IPR005119">
    <property type="entry name" value="LysR_subst-bd"/>
</dbReference>
<evidence type="ECO:0000313" key="6">
    <source>
        <dbReference type="EMBL" id="AFJ01923.1"/>
    </source>
</evidence>
<dbReference type="STRING" id="754477.Q7C_752"/>
<dbReference type="PROSITE" id="PS50931">
    <property type="entry name" value="HTH_LYSR"/>
    <property type="match status" value="1"/>
</dbReference>
<dbReference type="PRINTS" id="PR00039">
    <property type="entry name" value="HTHLYSR"/>
</dbReference>
<dbReference type="Pfam" id="PF00126">
    <property type="entry name" value="HTH_1"/>
    <property type="match status" value="1"/>
</dbReference>
<dbReference type="InterPro" id="IPR000847">
    <property type="entry name" value="LysR_HTH_N"/>
</dbReference>
<keyword evidence="2" id="KW-0805">Transcription regulation</keyword>
<dbReference type="Gene3D" id="1.10.10.10">
    <property type="entry name" value="Winged helix-like DNA-binding domain superfamily/Winged helix DNA-binding domain"/>
    <property type="match status" value="1"/>
</dbReference>
<dbReference type="Pfam" id="PF03466">
    <property type="entry name" value="LysR_substrate"/>
    <property type="match status" value="1"/>
</dbReference>
<dbReference type="eggNOG" id="COG0583">
    <property type="taxonomic scope" value="Bacteria"/>
</dbReference>
<reference evidence="6 7" key="1">
    <citation type="journal article" date="2012" name="J. Bacteriol.">
        <title>Complete genome sequences of Methylophaga sp. strain JAM1 and Methylophaga sp. strain JAM7.</title>
        <authorList>
            <person name="Villeneuve C."/>
            <person name="Martineau C."/>
            <person name="Mauffrey F."/>
            <person name="Villemur R."/>
        </authorList>
    </citation>
    <scope>NUCLEOTIDE SEQUENCE [LARGE SCALE GENOMIC DNA]</scope>
    <source>
        <strain evidence="6 7">JAM7</strain>
    </source>
</reference>
<dbReference type="Proteomes" id="UP000009145">
    <property type="component" value="Chromosome"/>
</dbReference>